<dbReference type="InterPro" id="IPR027417">
    <property type="entry name" value="P-loop_NTPase"/>
</dbReference>
<dbReference type="Pfam" id="PF25601">
    <property type="entry name" value="AAA_lid_14"/>
    <property type="match status" value="1"/>
</dbReference>
<dbReference type="Gene3D" id="1.10.10.60">
    <property type="entry name" value="Homeodomain-like"/>
    <property type="match status" value="1"/>
</dbReference>
<keyword evidence="5" id="KW-0804">Transcription</keyword>
<keyword evidence="1" id="KW-0547">Nucleotide-binding</keyword>
<dbReference type="InterPro" id="IPR058031">
    <property type="entry name" value="AAA_lid_NorR"/>
</dbReference>
<dbReference type="Gene3D" id="3.30.450.20">
    <property type="entry name" value="PAS domain"/>
    <property type="match status" value="1"/>
</dbReference>
<evidence type="ECO:0000256" key="5">
    <source>
        <dbReference type="ARBA" id="ARBA00023163"/>
    </source>
</evidence>
<dbReference type="Gene3D" id="3.40.50.300">
    <property type="entry name" value="P-loop containing nucleotide triphosphate hydrolases"/>
    <property type="match status" value="1"/>
</dbReference>
<dbReference type="InterPro" id="IPR025944">
    <property type="entry name" value="Sigma_54_int_dom_CS"/>
</dbReference>
<keyword evidence="9" id="KW-1185">Reference proteome</keyword>
<evidence type="ECO:0000256" key="2">
    <source>
        <dbReference type="ARBA" id="ARBA00022840"/>
    </source>
</evidence>
<evidence type="ECO:0000259" key="7">
    <source>
        <dbReference type="PROSITE" id="PS50112"/>
    </source>
</evidence>
<evidence type="ECO:0000259" key="6">
    <source>
        <dbReference type="PROSITE" id="PS50045"/>
    </source>
</evidence>
<dbReference type="PROSITE" id="PS50112">
    <property type="entry name" value="PAS"/>
    <property type="match status" value="1"/>
</dbReference>
<dbReference type="PANTHER" id="PTHR32071">
    <property type="entry name" value="TRANSCRIPTIONAL REGULATORY PROTEIN"/>
    <property type="match status" value="1"/>
</dbReference>
<dbReference type="AlphaFoldDB" id="A0A8A0RM96"/>
<evidence type="ECO:0000256" key="3">
    <source>
        <dbReference type="ARBA" id="ARBA00023015"/>
    </source>
</evidence>
<dbReference type="SMART" id="SM00382">
    <property type="entry name" value="AAA"/>
    <property type="match status" value="1"/>
</dbReference>
<dbReference type="InterPro" id="IPR035965">
    <property type="entry name" value="PAS-like_dom_sf"/>
</dbReference>
<dbReference type="PROSITE" id="PS50045">
    <property type="entry name" value="SIGMA54_INTERACT_4"/>
    <property type="match status" value="1"/>
</dbReference>
<feature type="domain" description="Sigma-54 factor interaction" evidence="6">
    <location>
        <begin position="155"/>
        <end position="383"/>
    </location>
</feature>
<dbReference type="FunFam" id="3.40.50.300:FF:000006">
    <property type="entry name" value="DNA-binding transcriptional regulator NtrC"/>
    <property type="match status" value="1"/>
</dbReference>
<protein>
    <submittedName>
        <fullName evidence="8">Arginine utilization regulatory protein RocR</fullName>
    </submittedName>
</protein>
<accession>A0A8A0RM96</accession>
<dbReference type="InterPro" id="IPR003593">
    <property type="entry name" value="AAA+_ATPase"/>
</dbReference>
<dbReference type="CDD" id="cd00009">
    <property type="entry name" value="AAA"/>
    <property type="match status" value="1"/>
</dbReference>
<dbReference type="InterPro" id="IPR002078">
    <property type="entry name" value="Sigma_54_int"/>
</dbReference>
<dbReference type="InterPro" id="IPR000014">
    <property type="entry name" value="PAS"/>
</dbReference>
<dbReference type="CDD" id="cd00130">
    <property type="entry name" value="PAS"/>
    <property type="match status" value="1"/>
</dbReference>
<name>A0A8A0RM96_9FIRM</name>
<dbReference type="EMBL" id="CP059066">
    <property type="protein sequence ID" value="QSQ09012.1"/>
    <property type="molecule type" value="Genomic_DNA"/>
</dbReference>
<reference evidence="8" key="1">
    <citation type="submission" date="2020-07" db="EMBL/GenBank/DDBJ databases">
        <title>Koleobacter methoxysyntrophicus gen. nov., sp. nov., a novel anaerobic bacterium isolated from deep subsurface oil field and proposal of Koleobacterales ord. nov. in the phylum Firmicutes.</title>
        <authorList>
            <person name="Sakamoto S."/>
            <person name="Tamaki H."/>
        </authorList>
    </citation>
    <scope>NUCLEOTIDE SEQUENCE</scope>
    <source>
        <strain evidence="8">NRmbB1</strain>
    </source>
</reference>
<dbReference type="Pfam" id="PF08448">
    <property type="entry name" value="PAS_4"/>
    <property type="match status" value="1"/>
</dbReference>
<dbReference type="GO" id="GO:0006355">
    <property type="term" value="P:regulation of DNA-templated transcription"/>
    <property type="evidence" value="ECO:0007669"/>
    <property type="project" value="InterPro"/>
</dbReference>
<sequence>MKDARFIKNLSEVILDNIDEGIHVVDKHGKTIIYNSKMASLEGLRREQVISRNLLEVFPSLTRETSTLLKVLKTGKPIIDQRQTYLNIRGEKISTINSTIPIIIDGEIEGALEISKDITSVKELSERIIDLQQEIFQKRERNYSEATASYTFLDIIGESREINEAITIAKKASRTSSNILIYGETGTGKELFAQSIHNEGNRRSKPFIAQNCAALPESLLEGILFGTVKGGFTGATDRPGLFEQADGGTLLLDEINSMGMGLQAKLLRVLQEGFIRRVGDVREIKVDVRIIATTNMDPLEAVEKGHLRSDLYYRLNVVLLKIPPLRERKGDIMALTDHFIDMYNSRFNKKIKGISKEVKDIFILHSWPGNVRELQNVIESAMNMVTESDIIEVSHLPHYLKKGNARVMKKIPAGIDTIDDIVSLADTIESIECSIIARALQESRGNISRAAERLNITRQALQYKIKKYGLNRKDYSARREFYGH</sequence>
<dbReference type="NCBIfam" id="TIGR00229">
    <property type="entry name" value="sensory_box"/>
    <property type="match status" value="1"/>
</dbReference>
<dbReference type="PRINTS" id="PR01590">
    <property type="entry name" value="HTHFIS"/>
</dbReference>
<dbReference type="PROSITE" id="PS00675">
    <property type="entry name" value="SIGMA54_INTERACT_1"/>
    <property type="match status" value="1"/>
</dbReference>
<keyword evidence="2" id="KW-0067">ATP-binding</keyword>
<feature type="domain" description="PAS" evidence="7">
    <location>
        <begin position="14"/>
        <end position="55"/>
    </location>
</feature>
<organism evidence="8 9">
    <name type="scientific">Koleobacter methoxysyntrophicus</name>
    <dbReference type="NCBI Taxonomy" id="2751313"/>
    <lineage>
        <taxon>Bacteria</taxon>
        <taxon>Bacillati</taxon>
        <taxon>Bacillota</taxon>
        <taxon>Clostridia</taxon>
        <taxon>Koleobacterales</taxon>
        <taxon>Koleobacteraceae</taxon>
        <taxon>Koleobacter</taxon>
    </lineage>
</organism>
<dbReference type="InterPro" id="IPR013656">
    <property type="entry name" value="PAS_4"/>
</dbReference>
<dbReference type="Pfam" id="PF02954">
    <property type="entry name" value="HTH_8"/>
    <property type="match status" value="1"/>
</dbReference>
<dbReference type="InterPro" id="IPR002197">
    <property type="entry name" value="HTH_Fis"/>
</dbReference>
<evidence type="ECO:0000313" key="9">
    <source>
        <dbReference type="Proteomes" id="UP000662904"/>
    </source>
</evidence>
<dbReference type="SUPFAM" id="SSF55785">
    <property type="entry name" value="PYP-like sensor domain (PAS domain)"/>
    <property type="match status" value="1"/>
</dbReference>
<dbReference type="InterPro" id="IPR009057">
    <property type="entry name" value="Homeodomain-like_sf"/>
</dbReference>
<keyword evidence="4" id="KW-0238">DNA-binding</keyword>
<dbReference type="GO" id="GO:0005524">
    <property type="term" value="F:ATP binding"/>
    <property type="evidence" value="ECO:0007669"/>
    <property type="project" value="UniProtKB-KW"/>
</dbReference>
<dbReference type="Proteomes" id="UP000662904">
    <property type="component" value="Chromosome"/>
</dbReference>
<evidence type="ECO:0000256" key="1">
    <source>
        <dbReference type="ARBA" id="ARBA00022741"/>
    </source>
</evidence>
<evidence type="ECO:0000313" key="8">
    <source>
        <dbReference type="EMBL" id="QSQ09012.1"/>
    </source>
</evidence>
<keyword evidence="3" id="KW-0805">Transcription regulation</keyword>
<dbReference type="PROSITE" id="PS00688">
    <property type="entry name" value="SIGMA54_INTERACT_3"/>
    <property type="match status" value="1"/>
</dbReference>
<dbReference type="Gene3D" id="1.10.8.60">
    <property type="match status" value="1"/>
</dbReference>
<dbReference type="KEGG" id="kme:H0A61_01369"/>
<dbReference type="SUPFAM" id="SSF46689">
    <property type="entry name" value="Homeodomain-like"/>
    <property type="match status" value="1"/>
</dbReference>
<dbReference type="SUPFAM" id="SSF52540">
    <property type="entry name" value="P-loop containing nucleoside triphosphate hydrolases"/>
    <property type="match status" value="1"/>
</dbReference>
<evidence type="ECO:0000256" key="4">
    <source>
        <dbReference type="ARBA" id="ARBA00023125"/>
    </source>
</evidence>
<dbReference type="InterPro" id="IPR025662">
    <property type="entry name" value="Sigma_54_int_dom_ATP-bd_1"/>
</dbReference>
<proteinExistence type="predicted"/>
<dbReference type="GO" id="GO:0043565">
    <property type="term" value="F:sequence-specific DNA binding"/>
    <property type="evidence" value="ECO:0007669"/>
    <property type="project" value="InterPro"/>
</dbReference>
<dbReference type="PANTHER" id="PTHR32071:SF74">
    <property type="entry name" value="TRANSCRIPTIONAL ACTIVATOR ROCR"/>
    <property type="match status" value="1"/>
</dbReference>
<dbReference type="PROSITE" id="PS00676">
    <property type="entry name" value="SIGMA54_INTERACT_2"/>
    <property type="match status" value="1"/>
</dbReference>
<dbReference type="InterPro" id="IPR025943">
    <property type="entry name" value="Sigma_54_int_dom_ATP-bd_2"/>
</dbReference>
<gene>
    <name evidence="8" type="primary">rocR_5</name>
    <name evidence="8" type="ORF">H0A61_01369</name>
</gene>
<dbReference type="Pfam" id="PF00158">
    <property type="entry name" value="Sigma54_activat"/>
    <property type="match status" value="1"/>
</dbReference>